<protein>
    <recommendedName>
        <fullName evidence="2">NAD-dependent epimerase/dehydratase domain-containing protein</fullName>
    </recommendedName>
</protein>
<evidence type="ECO:0008006" key="2">
    <source>
        <dbReference type="Google" id="ProtNLM"/>
    </source>
</evidence>
<gene>
    <name evidence="1" type="ORF">S12H4_35941</name>
</gene>
<evidence type="ECO:0000313" key="1">
    <source>
        <dbReference type="EMBL" id="GAI88509.1"/>
    </source>
</evidence>
<dbReference type="Gene3D" id="3.40.50.720">
    <property type="entry name" value="NAD(P)-binding Rossmann-like Domain"/>
    <property type="match status" value="1"/>
</dbReference>
<reference evidence="1" key="1">
    <citation type="journal article" date="2014" name="Front. Microbiol.">
        <title>High frequency of phylogenetically diverse reductive dehalogenase-homologous genes in deep subseafloor sedimentary metagenomes.</title>
        <authorList>
            <person name="Kawai M."/>
            <person name="Futagami T."/>
            <person name="Toyoda A."/>
            <person name="Takaki Y."/>
            <person name="Nishi S."/>
            <person name="Hori S."/>
            <person name="Arai W."/>
            <person name="Tsubouchi T."/>
            <person name="Morono Y."/>
            <person name="Uchiyama I."/>
            <person name="Ito T."/>
            <person name="Fujiyama A."/>
            <person name="Inagaki F."/>
            <person name="Takami H."/>
        </authorList>
    </citation>
    <scope>NUCLEOTIDE SEQUENCE</scope>
    <source>
        <strain evidence="1">Expedition CK06-06</strain>
    </source>
</reference>
<feature type="non-terminal residue" evidence="1">
    <location>
        <position position="1"/>
    </location>
</feature>
<name>X1U891_9ZZZZ</name>
<accession>X1U891</accession>
<dbReference type="AlphaFoldDB" id="X1U891"/>
<comment type="caution">
    <text evidence="1">The sequence shown here is derived from an EMBL/GenBank/DDBJ whole genome shotgun (WGS) entry which is preliminary data.</text>
</comment>
<organism evidence="1">
    <name type="scientific">marine sediment metagenome</name>
    <dbReference type="NCBI Taxonomy" id="412755"/>
    <lineage>
        <taxon>unclassified sequences</taxon>
        <taxon>metagenomes</taxon>
        <taxon>ecological metagenomes</taxon>
    </lineage>
</organism>
<sequence>LYQVPKERIKTVNYNVAGLSGGVTAKELELLIKRHIPEFSVIYKPDPKVLEYFQARTMEVLDDTKAREEWGWEPLYHDLGKQVLDFIQEVRKWKK</sequence>
<proteinExistence type="predicted"/>
<dbReference type="EMBL" id="BARW01021396">
    <property type="protein sequence ID" value="GAI88509.1"/>
    <property type="molecule type" value="Genomic_DNA"/>
</dbReference>